<dbReference type="SUPFAM" id="SSF53756">
    <property type="entry name" value="UDP-Glycosyltransferase/glycogen phosphorylase"/>
    <property type="match status" value="1"/>
</dbReference>
<reference evidence="4" key="1">
    <citation type="journal article" date="2019" name="Int. J. Syst. Evol. Microbiol.">
        <title>The Global Catalogue of Microorganisms (GCM) 10K type strain sequencing project: providing services to taxonomists for standard genome sequencing and annotation.</title>
        <authorList>
            <consortium name="The Broad Institute Genomics Platform"/>
            <consortium name="The Broad Institute Genome Sequencing Center for Infectious Disease"/>
            <person name="Wu L."/>
            <person name="Ma J."/>
        </authorList>
    </citation>
    <scope>NUCLEOTIDE SEQUENCE [LARGE SCALE GENOMIC DNA]</scope>
    <source>
        <strain evidence="4">JCM 19173</strain>
    </source>
</reference>
<name>A0ABQ2FGV0_9DEIO</name>
<protein>
    <submittedName>
        <fullName evidence="3">Glycosyl transferase</fullName>
    </submittedName>
</protein>
<gene>
    <name evidence="3" type="ORF">GCM10010844_12080</name>
</gene>
<dbReference type="Pfam" id="PF00534">
    <property type="entry name" value="Glycos_transf_1"/>
    <property type="match status" value="1"/>
</dbReference>
<feature type="domain" description="Glycosyl transferase family 1" evidence="2">
    <location>
        <begin position="163"/>
        <end position="310"/>
    </location>
</feature>
<proteinExistence type="predicted"/>
<dbReference type="Proteomes" id="UP000604341">
    <property type="component" value="Unassembled WGS sequence"/>
</dbReference>
<evidence type="ECO:0000259" key="2">
    <source>
        <dbReference type="Pfam" id="PF00534"/>
    </source>
</evidence>
<dbReference type="InterPro" id="IPR001296">
    <property type="entry name" value="Glyco_trans_1"/>
</dbReference>
<dbReference type="GO" id="GO:0016740">
    <property type="term" value="F:transferase activity"/>
    <property type="evidence" value="ECO:0007669"/>
    <property type="project" value="UniProtKB-KW"/>
</dbReference>
<dbReference type="PANTHER" id="PTHR46401">
    <property type="entry name" value="GLYCOSYLTRANSFERASE WBBK-RELATED"/>
    <property type="match status" value="1"/>
</dbReference>
<accession>A0ABQ2FGV0</accession>
<keyword evidence="4" id="KW-1185">Reference proteome</keyword>
<dbReference type="Gene3D" id="3.40.50.2000">
    <property type="entry name" value="Glycogen Phosphorylase B"/>
    <property type="match status" value="2"/>
</dbReference>
<sequence length="343" mass="38570">MKIVFIIPRPMSLVFGGSEVQALKTKEQLEDLGHTVEFLNMTSLDQIKKADIVHFFGSDYIFGQLSEMLVAAGIPYVVSSIFYPVGSGILANKFASRVLRTQFWHRKKVLERSQRILPNSISEISRLTYMYGFDSNKFTVVNNGIDRDFIGDGGQNFRDSHIRKIFGESEFILSVGRIEGRKNSIKLLESAHRLDIPVVFIGRFTDTEKQYAHHFKNLSMRKKTGFLHINGLPQGGPMLASAYAACSAHVLLSKLETPGLVSLEAGLNGANLVVSRCAPVEDYFNDIAFIVNPEDPQDVDYAIEKAVTLPRNFLSQSEFISENYSWETAGMKTIEVYRQILEL</sequence>
<dbReference type="CDD" id="cd03801">
    <property type="entry name" value="GT4_PimA-like"/>
    <property type="match status" value="1"/>
</dbReference>
<evidence type="ECO:0000256" key="1">
    <source>
        <dbReference type="ARBA" id="ARBA00022679"/>
    </source>
</evidence>
<dbReference type="PANTHER" id="PTHR46401:SF2">
    <property type="entry name" value="GLYCOSYLTRANSFERASE WBBK-RELATED"/>
    <property type="match status" value="1"/>
</dbReference>
<evidence type="ECO:0000313" key="3">
    <source>
        <dbReference type="EMBL" id="GGK95168.1"/>
    </source>
</evidence>
<dbReference type="EMBL" id="BMPE01000002">
    <property type="protein sequence ID" value="GGK95168.1"/>
    <property type="molecule type" value="Genomic_DNA"/>
</dbReference>
<comment type="caution">
    <text evidence="3">The sequence shown here is derived from an EMBL/GenBank/DDBJ whole genome shotgun (WGS) entry which is preliminary data.</text>
</comment>
<keyword evidence="1 3" id="KW-0808">Transferase</keyword>
<organism evidence="3 4">
    <name type="scientific">Deinococcus radiotolerans</name>
    <dbReference type="NCBI Taxonomy" id="1309407"/>
    <lineage>
        <taxon>Bacteria</taxon>
        <taxon>Thermotogati</taxon>
        <taxon>Deinococcota</taxon>
        <taxon>Deinococci</taxon>
        <taxon>Deinococcales</taxon>
        <taxon>Deinococcaceae</taxon>
        <taxon>Deinococcus</taxon>
    </lineage>
</organism>
<evidence type="ECO:0000313" key="4">
    <source>
        <dbReference type="Proteomes" id="UP000604341"/>
    </source>
</evidence>
<dbReference type="RefSeq" id="WP_189068107.1">
    <property type="nucleotide sequence ID" value="NZ_BMPE01000002.1"/>
</dbReference>